<sequence>MTENNNIELVLKQQSVIDSCSECPIITYEIAKKLGFEKDKSLPNITDKMVSDIVKQVSGKKIWISLHRLLEIVKPEIRQEIINLIANSDISRRNRTPCKAKRKKLIFNDTASETTSTSESGSSSESFSDEDFTVDVAKAKKRD</sequence>
<evidence type="ECO:0000256" key="1">
    <source>
        <dbReference type="SAM" id="MobiDB-lite"/>
    </source>
</evidence>
<comment type="caution">
    <text evidence="2">The sequence shown here is derived from an EMBL/GenBank/DDBJ whole genome shotgun (WGS) entry which is preliminary data.</text>
</comment>
<feature type="compositionally biased region" description="Low complexity" evidence="1">
    <location>
        <begin position="112"/>
        <end position="126"/>
    </location>
</feature>
<accession>A0A9N9GMH6</accession>
<name>A0A9N9GMH6_9GLOM</name>
<evidence type="ECO:0000313" key="2">
    <source>
        <dbReference type="EMBL" id="CAG8619372.1"/>
    </source>
</evidence>
<gene>
    <name evidence="2" type="ORF">DERYTH_LOCUS8557</name>
</gene>
<evidence type="ECO:0000313" key="3">
    <source>
        <dbReference type="Proteomes" id="UP000789405"/>
    </source>
</evidence>
<dbReference type="OrthoDB" id="2439754at2759"/>
<dbReference type="Proteomes" id="UP000789405">
    <property type="component" value="Unassembled WGS sequence"/>
</dbReference>
<dbReference type="AlphaFoldDB" id="A0A9N9GMH6"/>
<reference evidence="2" key="1">
    <citation type="submission" date="2021-06" db="EMBL/GenBank/DDBJ databases">
        <authorList>
            <person name="Kallberg Y."/>
            <person name="Tangrot J."/>
            <person name="Rosling A."/>
        </authorList>
    </citation>
    <scope>NUCLEOTIDE SEQUENCE</scope>
    <source>
        <strain evidence="2">MA453B</strain>
    </source>
</reference>
<dbReference type="EMBL" id="CAJVPY010004437">
    <property type="protein sequence ID" value="CAG8619372.1"/>
    <property type="molecule type" value="Genomic_DNA"/>
</dbReference>
<proteinExistence type="predicted"/>
<organism evidence="2 3">
    <name type="scientific">Dentiscutata erythropus</name>
    <dbReference type="NCBI Taxonomy" id="1348616"/>
    <lineage>
        <taxon>Eukaryota</taxon>
        <taxon>Fungi</taxon>
        <taxon>Fungi incertae sedis</taxon>
        <taxon>Mucoromycota</taxon>
        <taxon>Glomeromycotina</taxon>
        <taxon>Glomeromycetes</taxon>
        <taxon>Diversisporales</taxon>
        <taxon>Gigasporaceae</taxon>
        <taxon>Dentiscutata</taxon>
    </lineage>
</organism>
<feature type="region of interest" description="Disordered" evidence="1">
    <location>
        <begin position="111"/>
        <end position="143"/>
    </location>
</feature>
<keyword evidence="3" id="KW-1185">Reference proteome</keyword>
<protein>
    <submittedName>
        <fullName evidence="2">9298_t:CDS:1</fullName>
    </submittedName>
</protein>